<reference evidence="13" key="1">
    <citation type="submission" date="2016-06" db="EMBL/GenBank/DDBJ databases">
        <authorList>
            <person name="Varghese N."/>
            <person name="Submissions Spin"/>
        </authorList>
    </citation>
    <scope>NUCLEOTIDE SEQUENCE [LARGE SCALE GENOMIC DNA]</scope>
    <source>
        <strain evidence="13">DSM 44830</strain>
    </source>
</reference>
<keyword evidence="7 9" id="KW-0326">Glycosidase</keyword>
<evidence type="ECO:0000256" key="1">
    <source>
        <dbReference type="ARBA" id="ARBA00000681"/>
    </source>
</evidence>
<keyword evidence="6 9" id="KW-0119">Carbohydrate metabolism</keyword>
<dbReference type="RefSeq" id="WP_091603708.1">
    <property type="nucleotide sequence ID" value="NZ_FMCX01000001.1"/>
</dbReference>
<dbReference type="CDD" id="cd23418">
    <property type="entry name" value="beta-trefoil_Ricin_XLN-like"/>
    <property type="match status" value="1"/>
</dbReference>
<evidence type="ECO:0000256" key="8">
    <source>
        <dbReference type="ARBA" id="ARBA00023326"/>
    </source>
</evidence>
<evidence type="ECO:0000256" key="4">
    <source>
        <dbReference type="ARBA" id="ARBA00022729"/>
    </source>
</evidence>
<dbReference type="InterPro" id="IPR044846">
    <property type="entry name" value="GH10"/>
</dbReference>
<feature type="signal peptide" evidence="10">
    <location>
        <begin position="1"/>
        <end position="35"/>
    </location>
</feature>
<evidence type="ECO:0000256" key="6">
    <source>
        <dbReference type="ARBA" id="ARBA00023277"/>
    </source>
</evidence>
<keyword evidence="13" id="KW-1185">Reference proteome</keyword>
<dbReference type="PANTHER" id="PTHR31490:SF88">
    <property type="entry name" value="BETA-XYLANASE"/>
    <property type="match status" value="1"/>
</dbReference>
<keyword evidence="8 9" id="KW-0624">Polysaccharide degradation</keyword>
<dbReference type="GO" id="GO:0045493">
    <property type="term" value="P:xylan catabolic process"/>
    <property type="evidence" value="ECO:0007669"/>
    <property type="project" value="UniProtKB-KW"/>
</dbReference>
<keyword evidence="3 12" id="KW-0858">Xylan degradation</keyword>
<accession>A0A1C4VJ23</accession>
<name>A0A1C4VJ23_9ACTN</name>
<evidence type="ECO:0000256" key="5">
    <source>
        <dbReference type="ARBA" id="ARBA00022801"/>
    </source>
</evidence>
<evidence type="ECO:0000256" key="3">
    <source>
        <dbReference type="ARBA" id="ARBA00022651"/>
    </source>
</evidence>
<dbReference type="PANTHER" id="PTHR31490">
    <property type="entry name" value="GLYCOSYL HYDROLASE"/>
    <property type="match status" value="1"/>
</dbReference>
<comment type="similarity">
    <text evidence="2 9">Belongs to the glycosyl hydrolase 10 (cellulase F) family.</text>
</comment>
<evidence type="ECO:0000256" key="7">
    <source>
        <dbReference type="ARBA" id="ARBA00023295"/>
    </source>
</evidence>
<keyword evidence="4 10" id="KW-0732">Signal</keyword>
<evidence type="ECO:0000313" key="12">
    <source>
        <dbReference type="EMBL" id="SCE84002.1"/>
    </source>
</evidence>
<sequence>MRRLTRHGRYRLAVAAASALAVVGAALVVPSLAQAASTLGAAATQSGRYFGTAIAGGRLGDSAYSTIAAREFNMVTAENEMKPDATEPQQNVFNFTAGDQIYNWANSRGIKVRGHTLAWHSQQPGWMQNMSGSTLRNAMINHINGVMGHYRGKLAAWDVVNEAFNEDGSRRQSNLQATGNDWIEVAFRTARAADPSVKLCYNDYNIENWSYGKTQGVYRMIQDFRSRGVPIDCVGLQTHFTGGSSLPGNFQTTLSSFAALGVDVALTEVDVTNASTTQYAGLTQACVNVPRCIGITVWGVRDSDSWRSNESPLLFDGGGNKKAAYTSVLNVLNGAGPAPTGTPTPTPTTPPPGGANRIVGSQSGRCIDVPNSSRTNGTRVQLYDCHGQTNQQWTWTANRQLTVYAGSMCLDAAGSGNSAAVQIYSCNGQANQQWNVNSNGTITGVQSGRCLDVWGTANGQQVQIYDCNGQANQQFRLVPVG</sequence>
<dbReference type="OrthoDB" id="3255194at2"/>
<dbReference type="AlphaFoldDB" id="A0A1C4VJ23"/>
<evidence type="ECO:0000313" key="13">
    <source>
        <dbReference type="Proteomes" id="UP000199504"/>
    </source>
</evidence>
<dbReference type="SMART" id="SM00458">
    <property type="entry name" value="RICIN"/>
    <property type="match status" value="1"/>
</dbReference>
<dbReference type="Gene3D" id="2.80.10.50">
    <property type="match status" value="2"/>
</dbReference>
<dbReference type="PRINTS" id="PR00134">
    <property type="entry name" value="GLHYDRLASE10"/>
</dbReference>
<dbReference type="InterPro" id="IPR000772">
    <property type="entry name" value="Ricin_B_lectin"/>
</dbReference>
<dbReference type="SUPFAM" id="SSF50370">
    <property type="entry name" value="Ricin B-like lectins"/>
    <property type="match status" value="1"/>
</dbReference>
<dbReference type="Proteomes" id="UP000199504">
    <property type="component" value="Unassembled WGS sequence"/>
</dbReference>
<dbReference type="GO" id="GO:0031176">
    <property type="term" value="F:endo-1,4-beta-xylanase activity"/>
    <property type="evidence" value="ECO:0007669"/>
    <property type="project" value="UniProtKB-EC"/>
</dbReference>
<feature type="chain" id="PRO_5008705944" description="Beta-xylanase" evidence="10">
    <location>
        <begin position="36"/>
        <end position="481"/>
    </location>
</feature>
<dbReference type="EMBL" id="FMCX01000001">
    <property type="protein sequence ID" value="SCE84002.1"/>
    <property type="molecule type" value="Genomic_DNA"/>
</dbReference>
<evidence type="ECO:0000259" key="11">
    <source>
        <dbReference type="PROSITE" id="PS51760"/>
    </source>
</evidence>
<dbReference type="Pfam" id="PF00331">
    <property type="entry name" value="Glyco_hydro_10"/>
    <property type="match status" value="1"/>
</dbReference>
<dbReference type="EC" id="3.2.1.8" evidence="9"/>
<dbReference type="PROSITE" id="PS50231">
    <property type="entry name" value="RICIN_B_LECTIN"/>
    <property type="match status" value="1"/>
</dbReference>
<evidence type="ECO:0000256" key="2">
    <source>
        <dbReference type="ARBA" id="ARBA00007495"/>
    </source>
</evidence>
<protein>
    <recommendedName>
        <fullName evidence="9">Beta-xylanase</fullName>
        <ecNumber evidence="9">3.2.1.8</ecNumber>
    </recommendedName>
</protein>
<dbReference type="Gene3D" id="3.20.20.80">
    <property type="entry name" value="Glycosidases"/>
    <property type="match status" value="1"/>
</dbReference>
<gene>
    <name evidence="12" type="ORF">GA0070564_1011248</name>
</gene>
<feature type="domain" description="GH10" evidence="11">
    <location>
        <begin position="33"/>
        <end position="331"/>
    </location>
</feature>
<comment type="catalytic activity">
    <reaction evidence="1 9">
        <text>Endohydrolysis of (1-&gt;4)-beta-D-xylosidic linkages in xylans.</text>
        <dbReference type="EC" id="3.2.1.8"/>
    </reaction>
</comment>
<dbReference type="PROSITE" id="PS51760">
    <property type="entry name" value="GH10_2"/>
    <property type="match status" value="1"/>
</dbReference>
<organism evidence="12 13">
    <name type="scientific">Micromonospora mirobrigensis</name>
    <dbReference type="NCBI Taxonomy" id="262898"/>
    <lineage>
        <taxon>Bacteria</taxon>
        <taxon>Bacillati</taxon>
        <taxon>Actinomycetota</taxon>
        <taxon>Actinomycetes</taxon>
        <taxon>Micromonosporales</taxon>
        <taxon>Micromonosporaceae</taxon>
        <taxon>Micromonospora</taxon>
    </lineage>
</organism>
<keyword evidence="5 9" id="KW-0378">Hydrolase</keyword>
<dbReference type="STRING" id="262898.GA0070564_1011248"/>
<dbReference type="SMART" id="SM00633">
    <property type="entry name" value="Glyco_10"/>
    <property type="match status" value="1"/>
</dbReference>
<evidence type="ECO:0000256" key="10">
    <source>
        <dbReference type="SAM" id="SignalP"/>
    </source>
</evidence>
<proteinExistence type="inferred from homology"/>
<evidence type="ECO:0000256" key="9">
    <source>
        <dbReference type="RuleBase" id="RU361174"/>
    </source>
</evidence>
<dbReference type="InterPro" id="IPR001000">
    <property type="entry name" value="GH10_dom"/>
</dbReference>
<dbReference type="InterPro" id="IPR035992">
    <property type="entry name" value="Ricin_B-like_lectins"/>
</dbReference>
<dbReference type="InterPro" id="IPR017853">
    <property type="entry name" value="GH"/>
</dbReference>
<dbReference type="Pfam" id="PF00652">
    <property type="entry name" value="Ricin_B_lectin"/>
    <property type="match status" value="1"/>
</dbReference>
<dbReference type="SUPFAM" id="SSF51445">
    <property type="entry name" value="(Trans)glycosidases"/>
    <property type="match status" value="1"/>
</dbReference>